<reference evidence="1" key="2">
    <citation type="submission" date="2025-09" db="UniProtKB">
        <authorList>
            <consortium name="EnsemblPlants"/>
        </authorList>
    </citation>
    <scope>IDENTIFICATION</scope>
</reference>
<protein>
    <submittedName>
        <fullName evidence="1">Uncharacterized protein</fullName>
    </submittedName>
</protein>
<name>A0ACD5TX17_AVESA</name>
<accession>A0ACD5TX17</accession>
<keyword evidence="2" id="KW-1185">Reference proteome</keyword>
<reference evidence="1" key="1">
    <citation type="submission" date="2021-05" db="EMBL/GenBank/DDBJ databases">
        <authorList>
            <person name="Scholz U."/>
            <person name="Mascher M."/>
            <person name="Fiebig A."/>
        </authorList>
    </citation>
    <scope>NUCLEOTIDE SEQUENCE [LARGE SCALE GENOMIC DNA]</scope>
</reference>
<dbReference type="EnsemblPlants" id="AVESA.00010b.r2.1DG0142810.1">
    <property type="protein sequence ID" value="AVESA.00010b.r2.1DG0142810.1.CDS"/>
    <property type="gene ID" value="AVESA.00010b.r2.1DG0142810"/>
</dbReference>
<organism evidence="1 2">
    <name type="scientific">Avena sativa</name>
    <name type="common">Oat</name>
    <dbReference type="NCBI Taxonomy" id="4498"/>
    <lineage>
        <taxon>Eukaryota</taxon>
        <taxon>Viridiplantae</taxon>
        <taxon>Streptophyta</taxon>
        <taxon>Embryophyta</taxon>
        <taxon>Tracheophyta</taxon>
        <taxon>Spermatophyta</taxon>
        <taxon>Magnoliopsida</taxon>
        <taxon>Liliopsida</taxon>
        <taxon>Poales</taxon>
        <taxon>Poaceae</taxon>
        <taxon>BOP clade</taxon>
        <taxon>Pooideae</taxon>
        <taxon>Poodae</taxon>
        <taxon>Poeae</taxon>
        <taxon>Poeae Chloroplast Group 1 (Aveneae type)</taxon>
        <taxon>Aveninae</taxon>
        <taxon>Avena</taxon>
    </lineage>
</organism>
<dbReference type="Proteomes" id="UP001732700">
    <property type="component" value="Chromosome 1D"/>
</dbReference>
<sequence>MEKNYSIRRSDRIASLHPAEAEGQHNELDPAALTRAQELKNRLGSVHPAFVKPLSHAYANTNSNLSIPTYFSRYLPAHNEEMVLEDEQNNQFTVLYYCKPRASHKRPLLSWWRGFADRHKLDEGDCLVFHLIETTKFKVYVVRASSHNNNDH</sequence>
<evidence type="ECO:0000313" key="2">
    <source>
        <dbReference type="Proteomes" id="UP001732700"/>
    </source>
</evidence>
<evidence type="ECO:0000313" key="1">
    <source>
        <dbReference type="EnsemblPlants" id="AVESA.00010b.r2.1DG0142810.1.CDS"/>
    </source>
</evidence>
<proteinExistence type="predicted"/>